<dbReference type="PROSITE" id="PS00187">
    <property type="entry name" value="TPP_ENZYMES"/>
    <property type="match status" value="1"/>
</dbReference>
<accession>A0A2T0QZ76</accession>
<dbReference type="EC" id="2.2.1.6" evidence="4 14"/>
<evidence type="ECO:0000256" key="6">
    <source>
        <dbReference type="ARBA" id="ARBA00022630"/>
    </source>
</evidence>
<dbReference type="AlphaFoldDB" id="A0A2T0QZ76"/>
<evidence type="ECO:0000256" key="5">
    <source>
        <dbReference type="ARBA" id="ARBA00022605"/>
    </source>
</evidence>
<evidence type="ECO:0000259" key="17">
    <source>
        <dbReference type="Pfam" id="PF02775"/>
    </source>
</evidence>
<dbReference type="GO" id="GO:0003984">
    <property type="term" value="F:acetolactate synthase activity"/>
    <property type="evidence" value="ECO:0007669"/>
    <property type="project" value="UniProtKB-EC"/>
</dbReference>
<dbReference type="SUPFAM" id="SSF52467">
    <property type="entry name" value="DHS-like NAD/FAD-binding domain"/>
    <property type="match status" value="1"/>
</dbReference>
<evidence type="ECO:0000256" key="1">
    <source>
        <dbReference type="ARBA" id="ARBA00004974"/>
    </source>
</evidence>
<keyword evidence="10 14" id="KW-0460">Magnesium</keyword>
<comment type="similarity">
    <text evidence="3 14">Belongs to the TPP enzyme family.</text>
</comment>
<feature type="domain" description="Thiamine pyrophosphate enzyme TPP-binding" evidence="17">
    <location>
        <begin position="404"/>
        <end position="563"/>
    </location>
</feature>
<dbReference type="UniPathway" id="UPA00047">
    <property type="reaction ID" value="UER00055"/>
</dbReference>
<dbReference type="InterPro" id="IPR011766">
    <property type="entry name" value="TPP_enzyme_TPP-bd"/>
</dbReference>
<dbReference type="Pfam" id="PF02776">
    <property type="entry name" value="TPP_enzyme_N"/>
    <property type="match status" value="1"/>
</dbReference>
<keyword evidence="20" id="KW-1185">Reference proteome</keyword>
<dbReference type="SUPFAM" id="SSF52518">
    <property type="entry name" value="Thiamin diphosphate-binding fold (THDP-binding)"/>
    <property type="match status" value="2"/>
</dbReference>
<dbReference type="InterPro" id="IPR039368">
    <property type="entry name" value="AHAS_TPP"/>
</dbReference>
<dbReference type="FunFam" id="3.40.50.1220:FF:000008">
    <property type="entry name" value="Acetolactate synthase"/>
    <property type="match status" value="1"/>
</dbReference>
<gene>
    <name evidence="19" type="ORF">CLV37_112126</name>
</gene>
<reference evidence="19 20" key="1">
    <citation type="submission" date="2018-03" db="EMBL/GenBank/DDBJ databases">
        <title>Genomic Encyclopedia of Archaeal and Bacterial Type Strains, Phase II (KMG-II): from individual species to whole genera.</title>
        <authorList>
            <person name="Goeker M."/>
        </authorList>
    </citation>
    <scope>NUCLEOTIDE SEQUENCE [LARGE SCALE GENOMIC DNA]</scope>
    <source>
        <strain evidence="19 20">DSM 19711</strain>
    </source>
</reference>
<comment type="cofactor">
    <cofactor evidence="14">
        <name>thiamine diphosphate</name>
        <dbReference type="ChEBI" id="CHEBI:58937"/>
    </cofactor>
    <text evidence="14">Binds 1 thiamine pyrophosphate per subunit.</text>
</comment>
<dbReference type="UniPathway" id="UPA00049">
    <property type="reaction ID" value="UER00059"/>
</dbReference>
<dbReference type="CDD" id="cd07035">
    <property type="entry name" value="TPP_PYR_POX_like"/>
    <property type="match status" value="1"/>
</dbReference>
<comment type="pathway">
    <text evidence="2 14">Amino-acid biosynthesis; L-valine biosynthesis; L-valine from pyruvate: step 1/4.</text>
</comment>
<keyword evidence="11 14" id="KW-0786">Thiamine pyrophosphate</keyword>
<dbReference type="CDD" id="cd02015">
    <property type="entry name" value="TPP_AHAS"/>
    <property type="match status" value="1"/>
</dbReference>
<evidence type="ECO:0000256" key="12">
    <source>
        <dbReference type="ARBA" id="ARBA00023304"/>
    </source>
</evidence>
<evidence type="ECO:0000256" key="3">
    <source>
        <dbReference type="ARBA" id="ARBA00007812"/>
    </source>
</evidence>
<keyword evidence="9" id="KW-0274">FAD</keyword>
<dbReference type="Pfam" id="PF02775">
    <property type="entry name" value="TPP_enzyme_C"/>
    <property type="match status" value="1"/>
</dbReference>
<dbReference type="InterPro" id="IPR045229">
    <property type="entry name" value="TPP_enz"/>
</dbReference>
<feature type="domain" description="Thiamine pyrophosphate enzyme central" evidence="16">
    <location>
        <begin position="206"/>
        <end position="341"/>
    </location>
</feature>
<dbReference type="Pfam" id="PF00205">
    <property type="entry name" value="TPP_enzyme_M"/>
    <property type="match status" value="1"/>
</dbReference>
<comment type="caution">
    <text evidence="19">The sequence shown here is derived from an EMBL/GenBank/DDBJ whole genome shotgun (WGS) entry which is preliminary data.</text>
</comment>
<dbReference type="PANTHER" id="PTHR18968">
    <property type="entry name" value="THIAMINE PYROPHOSPHATE ENZYMES"/>
    <property type="match status" value="1"/>
</dbReference>
<dbReference type="GO" id="GO:0000287">
    <property type="term" value="F:magnesium ion binding"/>
    <property type="evidence" value="ECO:0007669"/>
    <property type="project" value="UniProtKB-UniRule"/>
</dbReference>
<feature type="region of interest" description="Disordered" evidence="15">
    <location>
        <begin position="592"/>
        <end position="611"/>
    </location>
</feature>
<dbReference type="Gene3D" id="3.40.50.970">
    <property type="match status" value="2"/>
</dbReference>
<evidence type="ECO:0000256" key="7">
    <source>
        <dbReference type="ARBA" id="ARBA00022679"/>
    </source>
</evidence>
<evidence type="ECO:0000256" key="13">
    <source>
        <dbReference type="ARBA" id="ARBA00048670"/>
    </source>
</evidence>
<dbReference type="GO" id="GO:0050660">
    <property type="term" value="F:flavin adenine dinucleotide binding"/>
    <property type="evidence" value="ECO:0007669"/>
    <property type="project" value="InterPro"/>
</dbReference>
<evidence type="ECO:0000256" key="14">
    <source>
        <dbReference type="RuleBase" id="RU003591"/>
    </source>
</evidence>
<dbReference type="GO" id="GO:0009097">
    <property type="term" value="P:isoleucine biosynthetic process"/>
    <property type="evidence" value="ECO:0007669"/>
    <property type="project" value="UniProtKB-UniPathway"/>
</dbReference>
<comment type="catalytic activity">
    <reaction evidence="13 14">
        <text>2 pyruvate + H(+) = (2S)-2-acetolactate + CO2</text>
        <dbReference type="Rhea" id="RHEA:25249"/>
        <dbReference type="ChEBI" id="CHEBI:15361"/>
        <dbReference type="ChEBI" id="CHEBI:15378"/>
        <dbReference type="ChEBI" id="CHEBI:16526"/>
        <dbReference type="ChEBI" id="CHEBI:58476"/>
        <dbReference type="EC" id="2.2.1.6"/>
    </reaction>
</comment>
<dbReference type="NCBIfam" id="TIGR00118">
    <property type="entry name" value="acolac_lg"/>
    <property type="match status" value="1"/>
</dbReference>
<dbReference type="FunFam" id="3.40.50.970:FF:000007">
    <property type="entry name" value="Acetolactate synthase"/>
    <property type="match status" value="1"/>
</dbReference>
<keyword evidence="12 14" id="KW-0100">Branched-chain amino acid biosynthesis</keyword>
<keyword evidence="7 14" id="KW-0808">Transferase</keyword>
<evidence type="ECO:0000256" key="10">
    <source>
        <dbReference type="ARBA" id="ARBA00022842"/>
    </source>
</evidence>
<dbReference type="GO" id="GO:0009099">
    <property type="term" value="P:L-valine biosynthetic process"/>
    <property type="evidence" value="ECO:0007669"/>
    <property type="project" value="UniProtKB-UniPathway"/>
</dbReference>
<dbReference type="Gene3D" id="3.40.50.1220">
    <property type="entry name" value="TPP-binding domain"/>
    <property type="match status" value="1"/>
</dbReference>
<dbReference type="NCBIfam" id="NF005860">
    <property type="entry name" value="PRK07789.1"/>
    <property type="match status" value="1"/>
</dbReference>
<dbReference type="FunFam" id="3.40.50.970:FF:000016">
    <property type="entry name" value="Acetolactate synthase"/>
    <property type="match status" value="1"/>
</dbReference>
<evidence type="ECO:0000259" key="16">
    <source>
        <dbReference type="Pfam" id="PF00205"/>
    </source>
</evidence>
<dbReference type="GO" id="GO:0005948">
    <property type="term" value="C:acetolactate synthase complex"/>
    <property type="evidence" value="ECO:0007669"/>
    <property type="project" value="TreeGrafter"/>
</dbReference>
<dbReference type="PANTHER" id="PTHR18968:SF13">
    <property type="entry name" value="ACETOLACTATE SYNTHASE CATALYTIC SUBUNIT, MITOCHONDRIAL"/>
    <property type="match status" value="1"/>
</dbReference>
<dbReference type="Proteomes" id="UP000238083">
    <property type="component" value="Unassembled WGS sequence"/>
</dbReference>
<keyword evidence="8 14" id="KW-0479">Metal-binding</keyword>
<organism evidence="19 20">
    <name type="scientific">Kineococcus rhizosphaerae</name>
    <dbReference type="NCBI Taxonomy" id="559628"/>
    <lineage>
        <taxon>Bacteria</taxon>
        <taxon>Bacillati</taxon>
        <taxon>Actinomycetota</taxon>
        <taxon>Actinomycetes</taxon>
        <taxon>Kineosporiales</taxon>
        <taxon>Kineosporiaceae</taxon>
        <taxon>Kineococcus</taxon>
    </lineage>
</organism>
<evidence type="ECO:0000256" key="15">
    <source>
        <dbReference type="SAM" id="MobiDB-lite"/>
    </source>
</evidence>
<dbReference type="GO" id="GO:0030976">
    <property type="term" value="F:thiamine pyrophosphate binding"/>
    <property type="evidence" value="ECO:0007669"/>
    <property type="project" value="UniProtKB-UniRule"/>
</dbReference>
<evidence type="ECO:0000256" key="4">
    <source>
        <dbReference type="ARBA" id="ARBA00013145"/>
    </source>
</evidence>
<dbReference type="InterPro" id="IPR012846">
    <property type="entry name" value="Acetolactate_synth_lsu"/>
</dbReference>
<evidence type="ECO:0000313" key="19">
    <source>
        <dbReference type="EMBL" id="PRY11827.1"/>
    </source>
</evidence>
<comment type="cofactor">
    <cofactor evidence="14">
        <name>Mg(2+)</name>
        <dbReference type="ChEBI" id="CHEBI:18420"/>
    </cofactor>
    <text evidence="14">Binds 1 Mg(2+) ion per subunit.</text>
</comment>
<dbReference type="InterPro" id="IPR000399">
    <property type="entry name" value="TPP-bd_CS"/>
</dbReference>
<dbReference type="RefSeq" id="WP_106214128.1">
    <property type="nucleotide sequence ID" value="NZ_PVZF01000012.1"/>
</dbReference>
<sequence length="611" mass="64981">MPEQLPLDPRLPVAELTGAQSLVRSLEAVGVEVVFGYPGGTILPSYDPLMDSPTVRHILVRHEQGAGHAAEGYAQATGKVGVCMATSGPGATNLVTPIADAYMDSVPLVAITGQVSTKAIGTDAFQEADITGITIPITKHNYLVTDPAEIPRTIAEAFHLASTGRPGPVLVDIPKSVQTAKTSFAWPETVDLPGYRPVVRPHSKQIREAAKLIAAAERPVLYVGGGVIKADASAELLALADLTGIPAVTTLMARGALPDSHRNHLGMPGMHGTVAAVTALQKADLLITLGARFDDRVTGDLESFAPEAKVIHADIDPAEIGKNRVVDVPIVGDAKLVIAELTAAVAAEFEKGRADLSAWTDLTQSWKATYPLGYAESEDGTLAPQYVLERISALTGPEAVYVAGVGQHQMWSAQFIDYENPRTWINSGGLGTMGFSVPAAMGAKVGKPDTVVWAIDGDGCFQMTNQELATCTLNKIPLKVAIINNSSLGMVRQWQTLFYSERYSNTDLHSGDHHGEHAAPVPDFVKLADAYGCVGLRCDKPEDVDATIEKALAIDDVPVVIDFRVHRDAMVWPMVEAGVSNDAIQYARGLSPKWDREDSGDTVSGPEKVIS</sequence>
<keyword evidence="6" id="KW-0285">Flavoprotein</keyword>
<evidence type="ECO:0000256" key="9">
    <source>
        <dbReference type="ARBA" id="ARBA00022827"/>
    </source>
</evidence>
<keyword evidence="5 14" id="KW-0028">Amino-acid biosynthesis</keyword>
<evidence type="ECO:0000256" key="11">
    <source>
        <dbReference type="ARBA" id="ARBA00023052"/>
    </source>
</evidence>
<evidence type="ECO:0000256" key="8">
    <source>
        <dbReference type="ARBA" id="ARBA00022723"/>
    </source>
</evidence>
<dbReference type="InterPro" id="IPR012000">
    <property type="entry name" value="Thiamin_PyroP_enz_cen_dom"/>
</dbReference>
<dbReference type="OrthoDB" id="4494979at2"/>
<evidence type="ECO:0000256" key="2">
    <source>
        <dbReference type="ARBA" id="ARBA00005025"/>
    </source>
</evidence>
<dbReference type="InterPro" id="IPR029061">
    <property type="entry name" value="THDP-binding"/>
</dbReference>
<comment type="pathway">
    <text evidence="1 14">Amino-acid biosynthesis; L-isoleucine biosynthesis; L-isoleucine from 2-oxobutanoate: step 1/4.</text>
</comment>
<protein>
    <recommendedName>
        <fullName evidence="4 14">Acetolactate synthase</fullName>
        <ecNumber evidence="4 14">2.2.1.6</ecNumber>
    </recommendedName>
</protein>
<dbReference type="InterPro" id="IPR012001">
    <property type="entry name" value="Thiamin_PyroP_enz_TPP-bd_dom"/>
</dbReference>
<name>A0A2T0QZ76_9ACTN</name>
<evidence type="ECO:0000259" key="18">
    <source>
        <dbReference type="Pfam" id="PF02776"/>
    </source>
</evidence>
<proteinExistence type="inferred from homology"/>
<dbReference type="InterPro" id="IPR029035">
    <property type="entry name" value="DHS-like_NAD/FAD-binding_dom"/>
</dbReference>
<dbReference type="EMBL" id="PVZF01000012">
    <property type="protein sequence ID" value="PRY11827.1"/>
    <property type="molecule type" value="Genomic_DNA"/>
</dbReference>
<feature type="domain" description="Thiamine pyrophosphate enzyme N-terminal TPP-binding" evidence="18">
    <location>
        <begin position="17"/>
        <end position="131"/>
    </location>
</feature>
<evidence type="ECO:0000313" key="20">
    <source>
        <dbReference type="Proteomes" id="UP000238083"/>
    </source>
</evidence>